<keyword evidence="2" id="KW-1185">Reference proteome</keyword>
<evidence type="ECO:0000313" key="1">
    <source>
        <dbReference type="EMBL" id="GMH76152.1"/>
    </source>
</evidence>
<dbReference type="OrthoDB" id="10264981at2759"/>
<comment type="caution">
    <text evidence="1">The sequence shown here is derived from an EMBL/GenBank/DDBJ whole genome shotgun (WGS) entry which is preliminary data.</text>
</comment>
<organism evidence="1 2">
    <name type="scientific">Triparma retinervis</name>
    <dbReference type="NCBI Taxonomy" id="2557542"/>
    <lineage>
        <taxon>Eukaryota</taxon>
        <taxon>Sar</taxon>
        <taxon>Stramenopiles</taxon>
        <taxon>Ochrophyta</taxon>
        <taxon>Bolidophyceae</taxon>
        <taxon>Parmales</taxon>
        <taxon>Triparmaceae</taxon>
        <taxon>Triparma</taxon>
    </lineage>
</organism>
<accession>A0A9W7APV0</accession>
<evidence type="ECO:0000313" key="2">
    <source>
        <dbReference type="Proteomes" id="UP001165082"/>
    </source>
</evidence>
<proteinExistence type="predicted"/>
<gene>
    <name evidence="1" type="ORF">TrRE_jg3114</name>
</gene>
<dbReference type="AlphaFoldDB" id="A0A9W7APV0"/>
<sequence length="210" mass="23727">MDPSNPIYNFLLSYYGLKGAKGIRRLCRYSPGPNIKFDPSILATSNVSYSRRWLNLSSGPSLSYYDSALLPPSKSSALSWNLHLLRSTRSNPPVLNCHGMHEWAMLYRRGPGDAGKGDYQTGMKLRVDQDVLDRTVEERGIRCTHIAIEARLLDVAASPYDAREYTGGLAVEVENEEGRREYKRRQIDIMGKSRGARDRLIKAYEDALLL</sequence>
<reference evidence="1" key="1">
    <citation type="submission" date="2022-07" db="EMBL/GenBank/DDBJ databases">
        <title>Genome analysis of Parmales, a sister group of diatoms, reveals the evolutionary specialization of diatoms from phago-mixotrophs to photoautotrophs.</title>
        <authorList>
            <person name="Ban H."/>
            <person name="Sato S."/>
            <person name="Yoshikawa S."/>
            <person name="Kazumasa Y."/>
            <person name="Nakamura Y."/>
            <person name="Ichinomiya M."/>
            <person name="Saitoh K."/>
            <person name="Sato N."/>
            <person name="Blanc-Mathieu R."/>
            <person name="Endo H."/>
            <person name="Kuwata A."/>
            <person name="Ogata H."/>
        </authorList>
    </citation>
    <scope>NUCLEOTIDE SEQUENCE</scope>
</reference>
<dbReference type="Proteomes" id="UP001165082">
    <property type="component" value="Unassembled WGS sequence"/>
</dbReference>
<name>A0A9W7APV0_9STRA</name>
<dbReference type="EMBL" id="BRXZ01001659">
    <property type="protein sequence ID" value="GMH76152.1"/>
    <property type="molecule type" value="Genomic_DNA"/>
</dbReference>
<protein>
    <submittedName>
        <fullName evidence="1">Uncharacterized protein</fullName>
    </submittedName>
</protein>